<feature type="region of interest" description="Disordered" evidence="1">
    <location>
        <begin position="35"/>
        <end position="140"/>
    </location>
</feature>
<reference evidence="3" key="1">
    <citation type="journal article" date="2017" name="Nat. Commun.">
        <title>The asparagus genome sheds light on the origin and evolution of a young Y chromosome.</title>
        <authorList>
            <person name="Harkess A."/>
            <person name="Zhou J."/>
            <person name="Xu C."/>
            <person name="Bowers J.E."/>
            <person name="Van der Hulst R."/>
            <person name="Ayyampalayam S."/>
            <person name="Mercati F."/>
            <person name="Riccardi P."/>
            <person name="McKain M.R."/>
            <person name="Kakrana A."/>
            <person name="Tang H."/>
            <person name="Ray J."/>
            <person name="Groenendijk J."/>
            <person name="Arikit S."/>
            <person name="Mathioni S.M."/>
            <person name="Nakano M."/>
            <person name="Shan H."/>
            <person name="Telgmann-Rauber A."/>
            <person name="Kanno A."/>
            <person name="Yue Z."/>
            <person name="Chen H."/>
            <person name="Li W."/>
            <person name="Chen Y."/>
            <person name="Xu X."/>
            <person name="Zhang Y."/>
            <person name="Luo S."/>
            <person name="Chen H."/>
            <person name="Gao J."/>
            <person name="Mao Z."/>
            <person name="Pires J.C."/>
            <person name="Luo M."/>
            <person name="Kudrna D."/>
            <person name="Wing R.A."/>
            <person name="Meyers B.C."/>
            <person name="Yi K."/>
            <person name="Kong H."/>
            <person name="Lavrijsen P."/>
            <person name="Sunseri F."/>
            <person name="Falavigna A."/>
            <person name="Ye Y."/>
            <person name="Leebens-Mack J.H."/>
            <person name="Chen G."/>
        </authorList>
    </citation>
    <scope>NUCLEOTIDE SEQUENCE [LARGE SCALE GENOMIC DNA]</scope>
    <source>
        <strain evidence="3">cv. DH0086</strain>
    </source>
</reference>
<accession>A0A5P1EFA2</accession>
<organism evidence="2 3">
    <name type="scientific">Asparagus officinalis</name>
    <name type="common">Garden asparagus</name>
    <dbReference type="NCBI Taxonomy" id="4686"/>
    <lineage>
        <taxon>Eukaryota</taxon>
        <taxon>Viridiplantae</taxon>
        <taxon>Streptophyta</taxon>
        <taxon>Embryophyta</taxon>
        <taxon>Tracheophyta</taxon>
        <taxon>Spermatophyta</taxon>
        <taxon>Magnoliopsida</taxon>
        <taxon>Liliopsida</taxon>
        <taxon>Asparagales</taxon>
        <taxon>Asparagaceae</taxon>
        <taxon>Asparagoideae</taxon>
        <taxon>Asparagus</taxon>
    </lineage>
</organism>
<evidence type="ECO:0000256" key="1">
    <source>
        <dbReference type="SAM" id="MobiDB-lite"/>
    </source>
</evidence>
<evidence type="ECO:0000313" key="2">
    <source>
        <dbReference type="EMBL" id="ONK63897.1"/>
    </source>
</evidence>
<dbReference type="Gramene" id="ONK63897">
    <property type="protein sequence ID" value="ONK63897"/>
    <property type="gene ID" value="A4U43_C07F20050"/>
</dbReference>
<dbReference type="EMBL" id="CM007387">
    <property type="protein sequence ID" value="ONK63897.1"/>
    <property type="molecule type" value="Genomic_DNA"/>
</dbReference>
<protein>
    <submittedName>
        <fullName evidence="2">Uncharacterized protein</fullName>
    </submittedName>
</protein>
<name>A0A5P1EFA2_ASPOF</name>
<dbReference type="Proteomes" id="UP000243459">
    <property type="component" value="Chromosome 7"/>
</dbReference>
<gene>
    <name evidence="2" type="ORF">A4U43_C07F20050</name>
</gene>
<sequence>MKAGLRSRHKTQGVRSCWCGRHPVGAGACKVGKNASIAGAGRGARKRNLPVELAGRGDKREADGGRCGLRRRSERASGADWSAAEHRLGGEQSKASSRWEDEGRSRDGGRGCRVAESGAPRGGETGGRELLQDDGSERRI</sequence>
<proteinExistence type="predicted"/>
<feature type="compositionally biased region" description="Basic and acidic residues" evidence="1">
    <location>
        <begin position="55"/>
        <end position="64"/>
    </location>
</feature>
<feature type="compositionally biased region" description="Basic and acidic residues" evidence="1">
    <location>
        <begin position="97"/>
        <end position="110"/>
    </location>
</feature>
<evidence type="ECO:0000313" key="3">
    <source>
        <dbReference type="Proteomes" id="UP000243459"/>
    </source>
</evidence>
<keyword evidence="3" id="KW-1185">Reference proteome</keyword>
<dbReference type="AlphaFoldDB" id="A0A5P1EFA2"/>
<feature type="compositionally biased region" description="Basic and acidic residues" evidence="1">
    <location>
        <begin position="126"/>
        <end position="140"/>
    </location>
</feature>